<keyword evidence="1" id="KW-0472">Membrane</keyword>
<name>A0A109BEV5_HYPSL</name>
<reference evidence="2 3" key="1">
    <citation type="submission" date="2015-10" db="EMBL/GenBank/DDBJ databases">
        <title>Transcriptomic analysis of a linuron degrading triple-species bacterial consortium.</title>
        <authorList>
            <person name="Albers P."/>
        </authorList>
    </citation>
    <scope>NUCLEOTIDE SEQUENCE [LARGE SCALE GENOMIC DNA]</scope>
    <source>
        <strain evidence="2 3">WDL6</strain>
    </source>
</reference>
<evidence type="ECO:0000256" key="1">
    <source>
        <dbReference type="SAM" id="Phobius"/>
    </source>
</evidence>
<feature type="transmembrane region" description="Helical" evidence="1">
    <location>
        <begin position="20"/>
        <end position="38"/>
    </location>
</feature>
<dbReference type="EMBL" id="LMTR01000063">
    <property type="protein sequence ID" value="KWT67523.1"/>
    <property type="molecule type" value="Genomic_DNA"/>
</dbReference>
<evidence type="ECO:0000313" key="2">
    <source>
        <dbReference type="EMBL" id="KWT67523.1"/>
    </source>
</evidence>
<organism evidence="2 3">
    <name type="scientific">Hyphomicrobium sulfonivorans</name>
    <dbReference type="NCBI Taxonomy" id="121290"/>
    <lineage>
        <taxon>Bacteria</taxon>
        <taxon>Pseudomonadati</taxon>
        <taxon>Pseudomonadota</taxon>
        <taxon>Alphaproteobacteria</taxon>
        <taxon>Hyphomicrobiales</taxon>
        <taxon>Hyphomicrobiaceae</taxon>
        <taxon>Hyphomicrobium</taxon>
    </lineage>
</organism>
<comment type="caution">
    <text evidence="2">The sequence shown here is derived from an EMBL/GenBank/DDBJ whole genome shotgun (WGS) entry which is preliminary data.</text>
</comment>
<dbReference type="STRING" id="121290.APY04_1882"/>
<feature type="transmembrane region" description="Helical" evidence="1">
    <location>
        <begin position="98"/>
        <end position="117"/>
    </location>
</feature>
<proteinExistence type="predicted"/>
<keyword evidence="1" id="KW-0812">Transmembrane</keyword>
<feature type="transmembrane region" description="Helical" evidence="1">
    <location>
        <begin position="44"/>
        <end position="62"/>
    </location>
</feature>
<evidence type="ECO:0000313" key="3">
    <source>
        <dbReference type="Proteomes" id="UP000059074"/>
    </source>
</evidence>
<dbReference type="AlphaFoldDB" id="A0A109BEV5"/>
<accession>A0A109BEV5</accession>
<gene>
    <name evidence="2" type="ORF">APY04_1882</name>
</gene>
<keyword evidence="3" id="KW-1185">Reference proteome</keyword>
<sequence length="126" mass="13225">MTVTSYSTVFPKDTPERKRARAILAVFNSTMALFIGAMTVGWPVGLAVAVVLAVLPYAPLLLRVVPELVAENKLSSALAAFLAGAVVGTVIWGFSVAFYIALALVPVMLATILYAAVSNPQISSVD</sequence>
<feature type="transmembrane region" description="Helical" evidence="1">
    <location>
        <begin position="74"/>
        <end position="92"/>
    </location>
</feature>
<dbReference type="PATRIC" id="fig|121290.4.peg.1270"/>
<keyword evidence="1" id="KW-1133">Transmembrane helix</keyword>
<protein>
    <submittedName>
        <fullName evidence="2">Uncharacterized protein</fullName>
    </submittedName>
</protein>
<dbReference type="Proteomes" id="UP000059074">
    <property type="component" value="Unassembled WGS sequence"/>
</dbReference>
<dbReference type="RefSeq" id="WP_157066711.1">
    <property type="nucleotide sequence ID" value="NZ_LMTR01000063.1"/>
</dbReference>